<accession>A0ABR2K095</accession>
<name>A0ABR2K095_9EUKA</name>
<comment type="caution">
    <text evidence="2">The sequence shown here is derived from an EMBL/GenBank/DDBJ whole genome shotgun (WGS) entry which is preliminary data.</text>
</comment>
<keyword evidence="1" id="KW-1133">Transmembrane helix</keyword>
<evidence type="ECO:0000313" key="3">
    <source>
        <dbReference type="Proteomes" id="UP001470230"/>
    </source>
</evidence>
<proteinExistence type="predicted"/>
<sequence>MPAHLCIIWYFARQRGNEFDKMIQDIQYEVEKRSKKHKNIPIINVKNTWEIMKETENQEKSTFLFMKHFTLVKPNEINEEGFPDPKLKQKIIDLRSFFFVDILIKFTLTIGTFLFYMQIGEKVNIH</sequence>
<reference evidence="2 3" key="1">
    <citation type="submission" date="2024-04" db="EMBL/GenBank/DDBJ databases">
        <title>Tritrichomonas musculus Genome.</title>
        <authorList>
            <person name="Alves-Ferreira E."/>
            <person name="Grigg M."/>
            <person name="Lorenzi H."/>
            <person name="Galac M."/>
        </authorList>
    </citation>
    <scope>NUCLEOTIDE SEQUENCE [LARGE SCALE GENOMIC DNA]</scope>
    <source>
        <strain evidence="2 3">EAF2021</strain>
    </source>
</reference>
<organism evidence="2 3">
    <name type="scientific">Tritrichomonas musculus</name>
    <dbReference type="NCBI Taxonomy" id="1915356"/>
    <lineage>
        <taxon>Eukaryota</taxon>
        <taxon>Metamonada</taxon>
        <taxon>Parabasalia</taxon>
        <taxon>Tritrichomonadida</taxon>
        <taxon>Tritrichomonadidae</taxon>
        <taxon>Tritrichomonas</taxon>
    </lineage>
</organism>
<dbReference type="Proteomes" id="UP001470230">
    <property type="component" value="Unassembled WGS sequence"/>
</dbReference>
<protein>
    <submittedName>
        <fullName evidence="2">Uncharacterized protein</fullName>
    </submittedName>
</protein>
<evidence type="ECO:0000256" key="1">
    <source>
        <dbReference type="SAM" id="Phobius"/>
    </source>
</evidence>
<keyword evidence="1" id="KW-0812">Transmembrane</keyword>
<dbReference type="EMBL" id="JAPFFF010000008">
    <property type="protein sequence ID" value="KAK8884531.1"/>
    <property type="molecule type" value="Genomic_DNA"/>
</dbReference>
<gene>
    <name evidence="2" type="ORF">M9Y10_043645</name>
</gene>
<keyword evidence="1" id="KW-0472">Membrane</keyword>
<keyword evidence="3" id="KW-1185">Reference proteome</keyword>
<evidence type="ECO:0000313" key="2">
    <source>
        <dbReference type="EMBL" id="KAK8884531.1"/>
    </source>
</evidence>
<feature type="transmembrane region" description="Helical" evidence="1">
    <location>
        <begin position="96"/>
        <end position="119"/>
    </location>
</feature>